<gene>
    <name evidence="1" type="ORF">BDN72DRAFT_892717</name>
</gene>
<protein>
    <submittedName>
        <fullName evidence="1">Dihydroxyacetone kinase 1</fullName>
    </submittedName>
</protein>
<keyword evidence="2" id="KW-1185">Reference proteome</keyword>
<keyword evidence="1" id="KW-0808">Transferase</keyword>
<accession>A0ACD3BB29</accession>
<dbReference type="EMBL" id="ML208265">
    <property type="protein sequence ID" value="TFK75036.1"/>
    <property type="molecule type" value="Genomic_DNA"/>
</dbReference>
<name>A0ACD3BB29_9AGAR</name>
<organism evidence="1 2">
    <name type="scientific">Pluteus cervinus</name>
    <dbReference type="NCBI Taxonomy" id="181527"/>
    <lineage>
        <taxon>Eukaryota</taxon>
        <taxon>Fungi</taxon>
        <taxon>Dikarya</taxon>
        <taxon>Basidiomycota</taxon>
        <taxon>Agaricomycotina</taxon>
        <taxon>Agaricomycetes</taxon>
        <taxon>Agaricomycetidae</taxon>
        <taxon>Agaricales</taxon>
        <taxon>Pluteineae</taxon>
        <taxon>Pluteaceae</taxon>
        <taxon>Pluteus</taxon>
    </lineage>
</organism>
<sequence length="619" mass="65160">MSAQSKHFLNDPATLVLDSLQGLCAVNPQLVLDSHNKSVFVANPDRSKVALLCGGGSGHEPAHAGFVGKGILTGAICGNIFASPNASQVRRAIDFVDNEKGTVIIVKNYTGDVLNFGLAKEQYAALHPTKADKVKFLIVGDDVAVGRTQGSIVGRRGLAGTVLVYKVAGALADTGASLDEVYNLANWVASNIVTIGVGLEHCHVPGTVPALSHLESHEIEIGMGIHNESGYRRESPVPKLGELIPQLNTLLTAQDDPERSFLQFERGDNVVVLVNNLGGVSELELGAIVGEVTKDISQRGFGIKRILSGTFMTSLNMSGFSITLLRLPSEDTVGDVVSREIILSLLDAKPEVPGWKWSAGTAPAALSTTTPTQVTNISQDSHLALSAGQIDFVARIQRACNALIDAEPDITRMDNIAGDGDCGLTLKTGAEGVLQQISQGKISGNDVVGSIIAISKVAEEAMGGTSGALYSSVHSNSSSMIIDDPSSLSIHPPSRIFFSALAQGLQSQSLSSGTAITPSIWTSALQSALKGLYTYTRARPPSRTLVDPLDAFINTLLNSNGNNYESAVKVAEEAAEGTKNLKAKAGRSAYVEGDRLREQQVPDPGAWGVKTILRGLLAE</sequence>
<proteinExistence type="predicted"/>
<evidence type="ECO:0000313" key="1">
    <source>
        <dbReference type="EMBL" id="TFK75036.1"/>
    </source>
</evidence>
<reference evidence="1 2" key="1">
    <citation type="journal article" date="2019" name="Nat. Ecol. Evol.">
        <title>Megaphylogeny resolves global patterns of mushroom evolution.</title>
        <authorList>
            <person name="Varga T."/>
            <person name="Krizsan K."/>
            <person name="Foldi C."/>
            <person name="Dima B."/>
            <person name="Sanchez-Garcia M."/>
            <person name="Sanchez-Ramirez S."/>
            <person name="Szollosi G.J."/>
            <person name="Szarkandi J.G."/>
            <person name="Papp V."/>
            <person name="Albert L."/>
            <person name="Andreopoulos W."/>
            <person name="Angelini C."/>
            <person name="Antonin V."/>
            <person name="Barry K.W."/>
            <person name="Bougher N.L."/>
            <person name="Buchanan P."/>
            <person name="Buyck B."/>
            <person name="Bense V."/>
            <person name="Catcheside P."/>
            <person name="Chovatia M."/>
            <person name="Cooper J."/>
            <person name="Damon W."/>
            <person name="Desjardin D."/>
            <person name="Finy P."/>
            <person name="Geml J."/>
            <person name="Haridas S."/>
            <person name="Hughes K."/>
            <person name="Justo A."/>
            <person name="Karasinski D."/>
            <person name="Kautmanova I."/>
            <person name="Kiss B."/>
            <person name="Kocsube S."/>
            <person name="Kotiranta H."/>
            <person name="LaButti K.M."/>
            <person name="Lechner B.E."/>
            <person name="Liimatainen K."/>
            <person name="Lipzen A."/>
            <person name="Lukacs Z."/>
            <person name="Mihaltcheva S."/>
            <person name="Morgado L.N."/>
            <person name="Niskanen T."/>
            <person name="Noordeloos M.E."/>
            <person name="Ohm R.A."/>
            <person name="Ortiz-Santana B."/>
            <person name="Ovrebo C."/>
            <person name="Racz N."/>
            <person name="Riley R."/>
            <person name="Savchenko A."/>
            <person name="Shiryaev A."/>
            <person name="Soop K."/>
            <person name="Spirin V."/>
            <person name="Szebenyi C."/>
            <person name="Tomsovsky M."/>
            <person name="Tulloss R.E."/>
            <person name="Uehling J."/>
            <person name="Grigoriev I.V."/>
            <person name="Vagvolgyi C."/>
            <person name="Papp T."/>
            <person name="Martin F.M."/>
            <person name="Miettinen O."/>
            <person name="Hibbett D.S."/>
            <person name="Nagy L.G."/>
        </authorList>
    </citation>
    <scope>NUCLEOTIDE SEQUENCE [LARGE SCALE GENOMIC DNA]</scope>
    <source>
        <strain evidence="1 2">NL-1719</strain>
    </source>
</reference>
<evidence type="ECO:0000313" key="2">
    <source>
        <dbReference type="Proteomes" id="UP000308600"/>
    </source>
</evidence>
<keyword evidence="1" id="KW-0418">Kinase</keyword>
<dbReference type="Proteomes" id="UP000308600">
    <property type="component" value="Unassembled WGS sequence"/>
</dbReference>